<dbReference type="InterPro" id="IPR008920">
    <property type="entry name" value="TF_FadR/GntR_C"/>
</dbReference>
<evidence type="ECO:0000313" key="6">
    <source>
        <dbReference type="Proteomes" id="UP000540909"/>
    </source>
</evidence>
<dbReference type="InterPro" id="IPR000524">
    <property type="entry name" value="Tscrpt_reg_HTH_GntR"/>
</dbReference>
<gene>
    <name evidence="5" type="ORF">GGD57_002486</name>
</gene>
<dbReference type="GO" id="GO:0003700">
    <property type="term" value="F:DNA-binding transcription factor activity"/>
    <property type="evidence" value="ECO:0007669"/>
    <property type="project" value="InterPro"/>
</dbReference>
<protein>
    <submittedName>
        <fullName evidence="5">DNA-binding FadR family transcriptional regulator</fullName>
    </submittedName>
</protein>
<dbReference type="AlphaFoldDB" id="A0A7W6R440"/>
<evidence type="ECO:0000259" key="4">
    <source>
        <dbReference type="PROSITE" id="PS50949"/>
    </source>
</evidence>
<feature type="domain" description="HTH gntR-type" evidence="4">
    <location>
        <begin position="9"/>
        <end position="77"/>
    </location>
</feature>
<keyword evidence="1" id="KW-0805">Transcription regulation</keyword>
<dbReference type="RefSeq" id="WP_184469980.1">
    <property type="nucleotide sequence ID" value="NZ_JACIFY010000007.1"/>
</dbReference>
<dbReference type="PANTHER" id="PTHR43537">
    <property type="entry name" value="TRANSCRIPTIONAL REGULATOR, GNTR FAMILY"/>
    <property type="match status" value="1"/>
</dbReference>
<sequence length="240" mass="26498">MSLQIEERVKLSDKVYESLSSKISTGEWPEGTRIPTEAELALMHSVSRPVIREALFRLRSEGIIGSKRGSGSSVLASAATPVNSSYKPIENVADLIHAFEFRLSVECDAAAVAAMRAEHEQINIIKGAHDAFNGIVNDENFGDLDLNFHVAIAKATGNQMFETTLTMLHSQIIFGMRLTGEFRSASEGSRVDVVRREHQPIVDAIGAREPKAAFQAMRQHLRASRLRILGFEVAGDWQRP</sequence>
<dbReference type="Gene3D" id="1.20.120.530">
    <property type="entry name" value="GntR ligand-binding domain-like"/>
    <property type="match status" value="1"/>
</dbReference>
<evidence type="ECO:0000313" key="5">
    <source>
        <dbReference type="EMBL" id="MBB4235912.1"/>
    </source>
</evidence>
<keyword evidence="3" id="KW-0804">Transcription</keyword>
<dbReference type="PROSITE" id="PS50949">
    <property type="entry name" value="HTH_GNTR"/>
    <property type="match status" value="1"/>
</dbReference>
<dbReference type="Gene3D" id="1.10.10.10">
    <property type="entry name" value="Winged helix-like DNA-binding domain superfamily/Winged helix DNA-binding domain"/>
    <property type="match status" value="1"/>
</dbReference>
<dbReference type="PRINTS" id="PR00035">
    <property type="entry name" value="HTHGNTR"/>
</dbReference>
<reference evidence="5 6" key="1">
    <citation type="submission" date="2020-08" db="EMBL/GenBank/DDBJ databases">
        <title>Genomic Encyclopedia of Type Strains, Phase IV (KMG-V): Genome sequencing to study the core and pangenomes of soil and plant-associated prokaryotes.</title>
        <authorList>
            <person name="Whitman W."/>
        </authorList>
    </citation>
    <scope>NUCLEOTIDE SEQUENCE [LARGE SCALE GENOMIC DNA]</scope>
    <source>
        <strain evidence="5 6">SEMIA 4089</strain>
    </source>
</reference>
<dbReference type="PANTHER" id="PTHR43537:SF5">
    <property type="entry name" value="UXU OPERON TRANSCRIPTIONAL REGULATOR"/>
    <property type="match status" value="1"/>
</dbReference>
<dbReference type="GO" id="GO:0003677">
    <property type="term" value="F:DNA binding"/>
    <property type="evidence" value="ECO:0007669"/>
    <property type="project" value="UniProtKB-KW"/>
</dbReference>
<dbReference type="InterPro" id="IPR036390">
    <property type="entry name" value="WH_DNA-bd_sf"/>
</dbReference>
<dbReference type="InterPro" id="IPR036388">
    <property type="entry name" value="WH-like_DNA-bd_sf"/>
</dbReference>
<dbReference type="SMART" id="SM00345">
    <property type="entry name" value="HTH_GNTR"/>
    <property type="match status" value="1"/>
</dbReference>
<keyword evidence="2 5" id="KW-0238">DNA-binding</keyword>
<dbReference type="CDD" id="cd07377">
    <property type="entry name" value="WHTH_GntR"/>
    <property type="match status" value="1"/>
</dbReference>
<dbReference type="InterPro" id="IPR011711">
    <property type="entry name" value="GntR_C"/>
</dbReference>
<dbReference type="Pfam" id="PF00392">
    <property type="entry name" value="GntR"/>
    <property type="match status" value="1"/>
</dbReference>
<evidence type="ECO:0000256" key="1">
    <source>
        <dbReference type="ARBA" id="ARBA00023015"/>
    </source>
</evidence>
<proteinExistence type="predicted"/>
<dbReference type="Pfam" id="PF07729">
    <property type="entry name" value="FCD"/>
    <property type="match status" value="1"/>
</dbReference>
<dbReference type="SUPFAM" id="SSF48008">
    <property type="entry name" value="GntR ligand-binding domain-like"/>
    <property type="match status" value="1"/>
</dbReference>
<evidence type="ECO:0000256" key="2">
    <source>
        <dbReference type="ARBA" id="ARBA00023125"/>
    </source>
</evidence>
<dbReference type="Proteomes" id="UP000540909">
    <property type="component" value="Unassembled WGS sequence"/>
</dbReference>
<comment type="caution">
    <text evidence="5">The sequence shown here is derived from an EMBL/GenBank/DDBJ whole genome shotgun (WGS) entry which is preliminary data.</text>
</comment>
<organism evidence="5 6">
    <name type="scientific">Rhizobium esperanzae</name>
    <dbReference type="NCBI Taxonomy" id="1967781"/>
    <lineage>
        <taxon>Bacteria</taxon>
        <taxon>Pseudomonadati</taxon>
        <taxon>Pseudomonadota</taxon>
        <taxon>Alphaproteobacteria</taxon>
        <taxon>Hyphomicrobiales</taxon>
        <taxon>Rhizobiaceae</taxon>
        <taxon>Rhizobium/Agrobacterium group</taxon>
        <taxon>Rhizobium</taxon>
    </lineage>
</organism>
<accession>A0A7W6R440</accession>
<dbReference type="SUPFAM" id="SSF46785">
    <property type="entry name" value="Winged helix' DNA-binding domain"/>
    <property type="match status" value="1"/>
</dbReference>
<dbReference type="SMART" id="SM00895">
    <property type="entry name" value="FCD"/>
    <property type="match status" value="1"/>
</dbReference>
<name>A0A7W6R440_9HYPH</name>
<evidence type="ECO:0000256" key="3">
    <source>
        <dbReference type="ARBA" id="ARBA00023163"/>
    </source>
</evidence>
<dbReference type="EMBL" id="JACIFY010000007">
    <property type="protein sequence ID" value="MBB4235912.1"/>
    <property type="molecule type" value="Genomic_DNA"/>
</dbReference>